<evidence type="ECO:0000313" key="7">
    <source>
        <dbReference type="Proteomes" id="UP000177515"/>
    </source>
</evidence>
<dbReference type="Pfam" id="PF00126">
    <property type="entry name" value="HTH_1"/>
    <property type="match status" value="1"/>
</dbReference>
<keyword evidence="7" id="KW-1185">Reference proteome</keyword>
<dbReference type="SUPFAM" id="SSF46785">
    <property type="entry name" value="Winged helix' DNA-binding domain"/>
    <property type="match status" value="1"/>
</dbReference>
<dbReference type="InterPro" id="IPR036388">
    <property type="entry name" value="WH-like_DNA-bd_sf"/>
</dbReference>
<name>A0ABM6F2N0_9BURK</name>
<dbReference type="Pfam" id="PF03466">
    <property type="entry name" value="LysR_substrate"/>
    <property type="match status" value="1"/>
</dbReference>
<dbReference type="SUPFAM" id="SSF53850">
    <property type="entry name" value="Periplasmic binding protein-like II"/>
    <property type="match status" value="1"/>
</dbReference>
<evidence type="ECO:0000256" key="1">
    <source>
        <dbReference type="ARBA" id="ARBA00009437"/>
    </source>
</evidence>
<keyword evidence="2" id="KW-0805">Transcription regulation</keyword>
<dbReference type="RefSeq" id="WP_071016222.1">
    <property type="nucleotide sequence ID" value="NZ_CP017754.1"/>
</dbReference>
<keyword evidence="4" id="KW-0804">Transcription</keyword>
<evidence type="ECO:0000259" key="5">
    <source>
        <dbReference type="PROSITE" id="PS50931"/>
    </source>
</evidence>
<dbReference type="Gene3D" id="1.10.10.10">
    <property type="entry name" value="Winged helix-like DNA-binding domain superfamily/Winged helix DNA-binding domain"/>
    <property type="match status" value="1"/>
</dbReference>
<evidence type="ECO:0000256" key="3">
    <source>
        <dbReference type="ARBA" id="ARBA00023125"/>
    </source>
</evidence>
<evidence type="ECO:0000256" key="4">
    <source>
        <dbReference type="ARBA" id="ARBA00023163"/>
    </source>
</evidence>
<dbReference type="CDD" id="cd08414">
    <property type="entry name" value="PBP2_LTTR_aromatics_like"/>
    <property type="match status" value="1"/>
</dbReference>
<dbReference type="PANTHER" id="PTHR30346:SF0">
    <property type="entry name" value="HCA OPERON TRANSCRIPTIONAL ACTIVATOR HCAR"/>
    <property type="match status" value="1"/>
</dbReference>
<gene>
    <name evidence="6" type="ORF">BKK80_07345</name>
</gene>
<protein>
    <submittedName>
        <fullName evidence="6">LysR family transcriptional regulator</fullName>
    </submittedName>
</protein>
<reference evidence="6 7" key="1">
    <citation type="submission" date="2016-10" db="EMBL/GenBank/DDBJ databases">
        <title>Complete genome sequences of three Cupriavidus strains isolated from various Malaysian environments.</title>
        <authorList>
            <person name="Abdullah A.A.-A."/>
            <person name="Shafie N.A.H."/>
            <person name="Lau N.S."/>
        </authorList>
    </citation>
    <scope>NUCLEOTIDE SEQUENCE [LARGE SCALE GENOMIC DNA]</scope>
    <source>
        <strain evidence="6 7">USMAA1020</strain>
    </source>
</reference>
<dbReference type="InterPro" id="IPR036390">
    <property type="entry name" value="WH_DNA-bd_sf"/>
</dbReference>
<feature type="domain" description="HTH lysR-type" evidence="5">
    <location>
        <begin position="1"/>
        <end position="58"/>
    </location>
</feature>
<accession>A0ABM6F2N0</accession>
<keyword evidence="3" id="KW-0238">DNA-binding</keyword>
<dbReference type="PROSITE" id="PS50931">
    <property type="entry name" value="HTH_LYSR"/>
    <property type="match status" value="1"/>
</dbReference>
<dbReference type="InterPro" id="IPR005119">
    <property type="entry name" value="LysR_subst-bd"/>
</dbReference>
<dbReference type="PRINTS" id="PR00039">
    <property type="entry name" value="HTHLYSR"/>
</dbReference>
<comment type="similarity">
    <text evidence="1">Belongs to the LysR transcriptional regulatory family.</text>
</comment>
<evidence type="ECO:0000256" key="2">
    <source>
        <dbReference type="ARBA" id="ARBA00023015"/>
    </source>
</evidence>
<proteinExistence type="inferred from homology"/>
<dbReference type="EMBL" id="CP017754">
    <property type="protein sequence ID" value="AOZ05635.1"/>
    <property type="molecule type" value="Genomic_DNA"/>
</dbReference>
<dbReference type="InterPro" id="IPR000847">
    <property type="entry name" value="LysR_HTH_N"/>
</dbReference>
<dbReference type="PANTHER" id="PTHR30346">
    <property type="entry name" value="TRANSCRIPTIONAL DUAL REGULATOR HCAR-RELATED"/>
    <property type="match status" value="1"/>
</dbReference>
<organism evidence="6 7">
    <name type="scientific">Cupriavidus malaysiensis</name>
    <dbReference type="NCBI Taxonomy" id="367825"/>
    <lineage>
        <taxon>Bacteria</taxon>
        <taxon>Pseudomonadati</taxon>
        <taxon>Pseudomonadota</taxon>
        <taxon>Betaproteobacteria</taxon>
        <taxon>Burkholderiales</taxon>
        <taxon>Burkholderiaceae</taxon>
        <taxon>Cupriavidus</taxon>
    </lineage>
</organism>
<dbReference type="Gene3D" id="3.40.190.10">
    <property type="entry name" value="Periplasmic binding protein-like II"/>
    <property type="match status" value="2"/>
</dbReference>
<sequence>MDLRRIRHFVVLAETLNFRRAAERLHMAQPPLSVSIQKLEAELGTTLFTRDARGVALTPSGRAALAEARRMLFHAAQFSDAARSADSGTGGVLRVGFVGSTTFALLPRLVPIFRAEYPGVELVLREATSARILQWLDEEALDVGLVRTPLLRHSGATLLPLEHDGFVAALPRGNALAGKGPLRLAELAGERFIMYAADEAAGLHSAAMSACQLAGFVPRVAQEAIQVQTVLALVESGLGVALVPSIMQRFASERIVYRELEDYPAAAAIGLALAYRPDQQSAAAQRFRDVAARVFPLPRAGRAPAHGAAAA</sequence>
<evidence type="ECO:0000313" key="6">
    <source>
        <dbReference type="EMBL" id="AOZ05635.1"/>
    </source>
</evidence>
<dbReference type="Proteomes" id="UP000177515">
    <property type="component" value="Chromosome 1"/>
</dbReference>